<evidence type="ECO:0000313" key="2">
    <source>
        <dbReference type="EMBL" id="KAJ1129398.1"/>
    </source>
</evidence>
<proteinExistence type="predicted"/>
<evidence type="ECO:0000256" key="1">
    <source>
        <dbReference type="SAM" id="MobiDB-lite"/>
    </source>
</evidence>
<gene>
    <name evidence="2" type="ORF">NDU88_007769</name>
</gene>
<accession>A0AAV7PMD5</accession>
<comment type="caution">
    <text evidence="2">The sequence shown here is derived from an EMBL/GenBank/DDBJ whole genome shotgun (WGS) entry which is preliminary data.</text>
</comment>
<feature type="region of interest" description="Disordered" evidence="1">
    <location>
        <begin position="131"/>
        <end position="151"/>
    </location>
</feature>
<protein>
    <submittedName>
        <fullName evidence="2">Uncharacterized protein</fullName>
    </submittedName>
</protein>
<name>A0AAV7PMD5_PLEWA</name>
<dbReference type="Proteomes" id="UP001066276">
    <property type="component" value="Chromosome 7"/>
</dbReference>
<keyword evidence="3" id="KW-1185">Reference proteome</keyword>
<dbReference type="AlphaFoldDB" id="A0AAV7PMD5"/>
<dbReference type="EMBL" id="JANPWB010000011">
    <property type="protein sequence ID" value="KAJ1129398.1"/>
    <property type="molecule type" value="Genomic_DNA"/>
</dbReference>
<organism evidence="2 3">
    <name type="scientific">Pleurodeles waltl</name>
    <name type="common">Iberian ribbed newt</name>
    <dbReference type="NCBI Taxonomy" id="8319"/>
    <lineage>
        <taxon>Eukaryota</taxon>
        <taxon>Metazoa</taxon>
        <taxon>Chordata</taxon>
        <taxon>Craniata</taxon>
        <taxon>Vertebrata</taxon>
        <taxon>Euteleostomi</taxon>
        <taxon>Amphibia</taxon>
        <taxon>Batrachia</taxon>
        <taxon>Caudata</taxon>
        <taxon>Salamandroidea</taxon>
        <taxon>Salamandridae</taxon>
        <taxon>Pleurodelinae</taxon>
        <taxon>Pleurodeles</taxon>
    </lineage>
</organism>
<evidence type="ECO:0000313" key="3">
    <source>
        <dbReference type="Proteomes" id="UP001066276"/>
    </source>
</evidence>
<reference evidence="2" key="1">
    <citation type="journal article" date="2022" name="bioRxiv">
        <title>Sequencing and chromosome-scale assembly of the giantPleurodeles waltlgenome.</title>
        <authorList>
            <person name="Brown T."/>
            <person name="Elewa A."/>
            <person name="Iarovenko S."/>
            <person name="Subramanian E."/>
            <person name="Araus A.J."/>
            <person name="Petzold A."/>
            <person name="Susuki M."/>
            <person name="Suzuki K.-i.T."/>
            <person name="Hayashi T."/>
            <person name="Toyoda A."/>
            <person name="Oliveira C."/>
            <person name="Osipova E."/>
            <person name="Leigh N.D."/>
            <person name="Simon A."/>
            <person name="Yun M.H."/>
        </authorList>
    </citation>
    <scope>NUCLEOTIDE SEQUENCE</scope>
    <source>
        <strain evidence="2">20211129_DDA</strain>
        <tissue evidence="2">Liver</tissue>
    </source>
</reference>
<sequence length="151" mass="16408">MSGLPLWSRVARPGGPPLEEAKYGRLQRLQRFYVGTPAGKALLGVALPLRRSSTWLSFQGLTNDCRTSVPAHQQGKVLRGVASPLGRSSTRLSFQGKHCGPQSDPQAANPASLLLWRLLARWGEGLDSYTQHPPQFLQSKKGGGALTEIDH</sequence>